<dbReference type="InterPro" id="IPR006311">
    <property type="entry name" value="TAT_signal"/>
</dbReference>
<organism evidence="1 2">
    <name type="scientific">Brachybacterium kimchii</name>
    <dbReference type="NCBI Taxonomy" id="2942909"/>
    <lineage>
        <taxon>Bacteria</taxon>
        <taxon>Bacillati</taxon>
        <taxon>Actinomycetota</taxon>
        <taxon>Actinomycetes</taxon>
        <taxon>Micrococcales</taxon>
        <taxon>Dermabacteraceae</taxon>
        <taxon>Brachybacterium</taxon>
    </lineage>
</organism>
<name>A0ABY4N8H9_9MICO</name>
<protein>
    <recommendedName>
        <fullName evidence="3">Transcriptional initiation protein Tat</fullName>
    </recommendedName>
</protein>
<proteinExistence type="predicted"/>
<keyword evidence="2" id="KW-1185">Reference proteome</keyword>
<evidence type="ECO:0000313" key="1">
    <source>
        <dbReference type="EMBL" id="UQN29500.1"/>
    </source>
</evidence>
<dbReference type="EMBL" id="CP097218">
    <property type="protein sequence ID" value="UQN29500.1"/>
    <property type="molecule type" value="Genomic_DNA"/>
</dbReference>
<evidence type="ECO:0008006" key="3">
    <source>
        <dbReference type="Google" id="ProtNLM"/>
    </source>
</evidence>
<evidence type="ECO:0000313" key="2">
    <source>
        <dbReference type="Proteomes" id="UP001055868"/>
    </source>
</evidence>
<gene>
    <name evidence="1" type="ORF">M4486_17980</name>
</gene>
<dbReference type="Proteomes" id="UP001055868">
    <property type="component" value="Chromosome"/>
</dbReference>
<sequence length="287" mass="30015">MSITRSTTTHHTISRGAFLRGAALAAGGAIGTAGLATATGSRSGGLASASAAGDSSPVPPFFEGSVFGDALHDRADGYIASFEDLYPENENVEGRTGRVTSLSAKELAGIMSIRMFEPADNESGETFTPKVAEGIGLDEATAVRFVGDQGSERVGSARLTRTANDRSSGVLLTMTPRGHEPFEYPAGARLCWTRFLDAKSPKGVSTAAATEMLENAYGFSFAEEGTNPTRTRSVKVFDDGLHIRGEARYGTSGPWTTWLGVALPADPGAAHPGEDGWSYLFGMVPKG</sequence>
<reference evidence="1" key="1">
    <citation type="submission" date="2022-05" db="EMBL/GenBank/DDBJ databases">
        <title>Genomic analysis of Brachybacterium sp. CBA3104.</title>
        <authorList>
            <person name="Roh S.W."/>
            <person name="Kim Y.B."/>
            <person name="Kim Y."/>
        </authorList>
    </citation>
    <scope>NUCLEOTIDE SEQUENCE</scope>
    <source>
        <strain evidence="1">CBA3104</strain>
    </source>
</reference>
<dbReference type="RefSeq" id="WP_249478697.1">
    <property type="nucleotide sequence ID" value="NZ_CP097218.1"/>
</dbReference>
<accession>A0ABY4N8H9</accession>
<dbReference type="PROSITE" id="PS51318">
    <property type="entry name" value="TAT"/>
    <property type="match status" value="1"/>
</dbReference>